<proteinExistence type="predicted"/>
<reference evidence="1" key="1">
    <citation type="submission" date="2021-03" db="EMBL/GenBank/DDBJ databases">
        <authorList>
            <consortium name="DOE Joint Genome Institute"/>
            <person name="Ahrendt S."/>
            <person name="Looney B.P."/>
            <person name="Miyauchi S."/>
            <person name="Morin E."/>
            <person name="Drula E."/>
            <person name="Courty P.E."/>
            <person name="Chicoki N."/>
            <person name="Fauchery L."/>
            <person name="Kohler A."/>
            <person name="Kuo A."/>
            <person name="Labutti K."/>
            <person name="Pangilinan J."/>
            <person name="Lipzen A."/>
            <person name="Riley R."/>
            <person name="Andreopoulos W."/>
            <person name="He G."/>
            <person name="Johnson J."/>
            <person name="Barry K.W."/>
            <person name="Grigoriev I.V."/>
            <person name="Nagy L."/>
            <person name="Hibbett D."/>
            <person name="Henrissat B."/>
            <person name="Matheny P.B."/>
            <person name="Labbe J."/>
            <person name="Martin F."/>
        </authorList>
    </citation>
    <scope>NUCLEOTIDE SEQUENCE</scope>
    <source>
        <strain evidence="1">HHB10654</strain>
    </source>
</reference>
<sequence length="189" mass="20455">MGNCILQRGATSAVCRVSHSHPGPASLMNGVLLGKVMQAYWYVLRRAACPGHKEGPAQYSLYLTQACRLAIKWLDRCPTADRAPMRCDPLGGAGPWRAGAVGTYWHVRRTTTGHTLRGGVCGGAVARLRERKDLGTEMRTGPSMAVQRGGLAGRGKGSGEVDIVVRHRKRPRRRKFAAEGALGRVVWGL</sequence>
<protein>
    <submittedName>
        <fullName evidence="1">Uncharacterized protein</fullName>
    </submittedName>
</protein>
<reference evidence="1" key="2">
    <citation type="journal article" date="2022" name="New Phytol.">
        <title>Evolutionary transition to the ectomycorrhizal habit in the genomes of a hyperdiverse lineage of mushroom-forming fungi.</title>
        <authorList>
            <person name="Looney B."/>
            <person name="Miyauchi S."/>
            <person name="Morin E."/>
            <person name="Drula E."/>
            <person name="Courty P.E."/>
            <person name="Kohler A."/>
            <person name="Kuo A."/>
            <person name="LaButti K."/>
            <person name="Pangilinan J."/>
            <person name="Lipzen A."/>
            <person name="Riley R."/>
            <person name="Andreopoulos W."/>
            <person name="He G."/>
            <person name="Johnson J."/>
            <person name="Nolan M."/>
            <person name="Tritt A."/>
            <person name="Barry K.W."/>
            <person name="Grigoriev I.V."/>
            <person name="Nagy L.G."/>
            <person name="Hibbett D."/>
            <person name="Henrissat B."/>
            <person name="Matheny P.B."/>
            <person name="Labbe J."/>
            <person name="Martin F.M."/>
        </authorList>
    </citation>
    <scope>NUCLEOTIDE SEQUENCE</scope>
    <source>
        <strain evidence="1">HHB10654</strain>
    </source>
</reference>
<keyword evidence="2" id="KW-1185">Reference proteome</keyword>
<dbReference type="EMBL" id="MU277202">
    <property type="protein sequence ID" value="KAI0063627.1"/>
    <property type="molecule type" value="Genomic_DNA"/>
</dbReference>
<evidence type="ECO:0000313" key="2">
    <source>
        <dbReference type="Proteomes" id="UP000814140"/>
    </source>
</evidence>
<comment type="caution">
    <text evidence="1">The sequence shown here is derived from an EMBL/GenBank/DDBJ whole genome shotgun (WGS) entry which is preliminary data.</text>
</comment>
<gene>
    <name evidence="1" type="ORF">BV25DRAFT_399056</name>
</gene>
<evidence type="ECO:0000313" key="1">
    <source>
        <dbReference type="EMBL" id="KAI0063627.1"/>
    </source>
</evidence>
<name>A0ACB8T5C7_9AGAM</name>
<organism evidence="1 2">
    <name type="scientific">Artomyces pyxidatus</name>
    <dbReference type="NCBI Taxonomy" id="48021"/>
    <lineage>
        <taxon>Eukaryota</taxon>
        <taxon>Fungi</taxon>
        <taxon>Dikarya</taxon>
        <taxon>Basidiomycota</taxon>
        <taxon>Agaricomycotina</taxon>
        <taxon>Agaricomycetes</taxon>
        <taxon>Russulales</taxon>
        <taxon>Auriscalpiaceae</taxon>
        <taxon>Artomyces</taxon>
    </lineage>
</organism>
<dbReference type="Proteomes" id="UP000814140">
    <property type="component" value="Unassembled WGS sequence"/>
</dbReference>
<accession>A0ACB8T5C7</accession>